<keyword evidence="3" id="KW-1185">Reference proteome</keyword>
<accession>A0A7M5VCT3</accession>
<feature type="region of interest" description="Disordered" evidence="1">
    <location>
        <begin position="200"/>
        <end position="227"/>
    </location>
</feature>
<evidence type="ECO:0000313" key="3">
    <source>
        <dbReference type="Proteomes" id="UP000594262"/>
    </source>
</evidence>
<proteinExistence type="predicted"/>
<evidence type="ECO:0000313" key="2">
    <source>
        <dbReference type="EnsemblMetazoa" id="CLYHEMP011981.1"/>
    </source>
</evidence>
<dbReference type="PANTHER" id="PTHR21580:SF28">
    <property type="entry name" value="BOREALIN N-TERMINAL DOMAIN-CONTAINING PROTEIN-RELATED"/>
    <property type="match status" value="1"/>
</dbReference>
<evidence type="ECO:0000256" key="1">
    <source>
        <dbReference type="SAM" id="MobiDB-lite"/>
    </source>
</evidence>
<dbReference type="EnsemblMetazoa" id="CLYHEMT011981.1">
    <property type="protein sequence ID" value="CLYHEMP011981.1"/>
    <property type="gene ID" value="CLYHEMG011981"/>
</dbReference>
<dbReference type="Pfam" id="PF07004">
    <property type="entry name" value="SHIPPO-rpt"/>
    <property type="match status" value="5"/>
</dbReference>
<dbReference type="GeneID" id="136823669"/>
<name>A0A7M5VCT3_9CNID</name>
<reference evidence="2" key="1">
    <citation type="submission" date="2021-01" db="UniProtKB">
        <authorList>
            <consortium name="EnsemblMetazoa"/>
        </authorList>
    </citation>
    <scope>IDENTIFICATION</scope>
</reference>
<organism evidence="2 3">
    <name type="scientific">Clytia hemisphaerica</name>
    <dbReference type="NCBI Taxonomy" id="252671"/>
    <lineage>
        <taxon>Eukaryota</taxon>
        <taxon>Metazoa</taxon>
        <taxon>Cnidaria</taxon>
        <taxon>Hydrozoa</taxon>
        <taxon>Hydroidolina</taxon>
        <taxon>Leptothecata</taxon>
        <taxon>Obeliida</taxon>
        <taxon>Clytiidae</taxon>
        <taxon>Clytia</taxon>
    </lineage>
</organism>
<feature type="region of interest" description="Disordered" evidence="1">
    <location>
        <begin position="107"/>
        <end position="182"/>
    </location>
</feature>
<dbReference type="InterPro" id="IPR051291">
    <property type="entry name" value="CIMAP"/>
</dbReference>
<dbReference type="AlphaFoldDB" id="A0A7M5VCT3"/>
<dbReference type="GO" id="GO:0005856">
    <property type="term" value="C:cytoskeleton"/>
    <property type="evidence" value="ECO:0007669"/>
    <property type="project" value="TreeGrafter"/>
</dbReference>
<dbReference type="Proteomes" id="UP000594262">
    <property type="component" value="Unplaced"/>
</dbReference>
<dbReference type="RefSeq" id="XP_066935942.1">
    <property type="nucleotide sequence ID" value="XM_067079841.1"/>
</dbReference>
<dbReference type="InterPro" id="IPR010736">
    <property type="entry name" value="SHIPPO-rpt"/>
</dbReference>
<dbReference type="OrthoDB" id="429991at2759"/>
<sequence>MRDNALPYHNTKRPIIMAMFSGPGPACVGRLGLDNGPKYSFGLKPGQRVDAFTPGPAAYTVHDKSTRFGSDGSPKYTLHSRTKQGNSFTTPGPAAYSTEKVKIFKQPTPPSYSFGSRTRFNKRDGSPAPNAYTVPPIFGSKTPTKRSPPAYVMTGRGRVGGFSEDLSKTPGPGTYKVNDPNSWKHRAPSYSISGRFMMPGDSTQKPGPAHYSPHKQRSGTGPSFGVRHSEYTAPVLFSTC</sequence>
<protein>
    <submittedName>
        <fullName evidence="2">Uncharacterized protein</fullName>
    </submittedName>
</protein>
<dbReference type="PANTHER" id="PTHR21580">
    <property type="entry name" value="SHIPPO-1-RELATED"/>
    <property type="match status" value="1"/>
</dbReference>